<feature type="non-terminal residue" evidence="2">
    <location>
        <position position="324"/>
    </location>
</feature>
<dbReference type="PANTHER" id="PTHR21666">
    <property type="entry name" value="PEPTIDASE-RELATED"/>
    <property type="match status" value="1"/>
</dbReference>
<accession>A0A6J4LSU7</accession>
<protein>
    <submittedName>
        <fullName evidence="2">Peptidase</fullName>
    </submittedName>
</protein>
<dbReference type="InterPro" id="IPR050570">
    <property type="entry name" value="Cell_wall_metabolism_enzyme"/>
</dbReference>
<dbReference type="Gene3D" id="2.70.70.10">
    <property type="entry name" value="Glucose Permease (Domain IIA)"/>
    <property type="match status" value="1"/>
</dbReference>
<proteinExistence type="predicted"/>
<gene>
    <name evidence="2" type="ORF">AVDCRST_MAG40-2354</name>
</gene>
<evidence type="ECO:0000313" key="2">
    <source>
        <dbReference type="EMBL" id="CAA9339969.1"/>
    </source>
</evidence>
<dbReference type="InterPro" id="IPR016047">
    <property type="entry name" value="M23ase_b-sheet_dom"/>
</dbReference>
<dbReference type="GO" id="GO:0004222">
    <property type="term" value="F:metalloendopeptidase activity"/>
    <property type="evidence" value="ECO:0007669"/>
    <property type="project" value="TreeGrafter"/>
</dbReference>
<dbReference type="CDD" id="cd12797">
    <property type="entry name" value="M23_peptidase"/>
    <property type="match status" value="1"/>
</dbReference>
<evidence type="ECO:0000259" key="1">
    <source>
        <dbReference type="Pfam" id="PF01551"/>
    </source>
</evidence>
<feature type="domain" description="M23ase beta-sheet core" evidence="1">
    <location>
        <begin position="197"/>
        <end position="294"/>
    </location>
</feature>
<dbReference type="SUPFAM" id="SSF51261">
    <property type="entry name" value="Duplicated hybrid motif"/>
    <property type="match status" value="1"/>
</dbReference>
<dbReference type="AlphaFoldDB" id="A0A6J4LSU7"/>
<name>A0A6J4LSU7_9BACT</name>
<dbReference type="PANTHER" id="PTHR21666:SF268">
    <property type="entry name" value="PEPTIDASE M23 DOMAIN-CONTAINING PROTEIN"/>
    <property type="match status" value="1"/>
</dbReference>
<sequence length="324" mass="34275">MVALLAAAGCGRVAELSERVMPASPHERYAQQLRSAGLESTALGSEWLRAAEGALRLPRVVTLPARETGYFAPGEPAAVGYRARLQRGQRLEVGIETSGGAPARVFVDLFRAAADSAPGQPRTLERVASADSVGGPLETVAREDGDFVVRVQPELLRGGRVTVTLRAGASLAFPVAGQGSRAVQSFWGADRDGGRRRHEGVDIFAPRGTPVLAATAGSVASVRTTGIGGRVVWLRDARAAQSLYYAHLDRQLVAEGQRVRPGDTLGLVGNTGNAITTRPHLHFGVYARGGAVDPYPFINEPRGGPPAVRAALDALGERRRVRRS</sequence>
<reference evidence="2" key="1">
    <citation type="submission" date="2020-02" db="EMBL/GenBank/DDBJ databases">
        <authorList>
            <person name="Meier V. D."/>
        </authorList>
    </citation>
    <scope>NUCLEOTIDE SEQUENCE</scope>
    <source>
        <strain evidence="2">AVDCRST_MAG40</strain>
    </source>
</reference>
<dbReference type="InterPro" id="IPR011055">
    <property type="entry name" value="Dup_hybrid_motif"/>
</dbReference>
<dbReference type="Pfam" id="PF01551">
    <property type="entry name" value="Peptidase_M23"/>
    <property type="match status" value="1"/>
</dbReference>
<organism evidence="2">
    <name type="scientific">uncultured Gemmatimonadaceae bacterium</name>
    <dbReference type="NCBI Taxonomy" id="246130"/>
    <lineage>
        <taxon>Bacteria</taxon>
        <taxon>Pseudomonadati</taxon>
        <taxon>Gemmatimonadota</taxon>
        <taxon>Gemmatimonadia</taxon>
        <taxon>Gemmatimonadales</taxon>
        <taxon>Gemmatimonadaceae</taxon>
        <taxon>environmental samples</taxon>
    </lineage>
</organism>
<dbReference type="EMBL" id="CADCTX010000679">
    <property type="protein sequence ID" value="CAA9339969.1"/>
    <property type="molecule type" value="Genomic_DNA"/>
</dbReference>